<evidence type="ECO:0000256" key="6">
    <source>
        <dbReference type="SAM" id="Phobius"/>
    </source>
</evidence>
<dbReference type="Gene3D" id="1.20.1250.20">
    <property type="entry name" value="MFS general substrate transporter like domains"/>
    <property type="match status" value="1"/>
</dbReference>
<keyword evidence="2" id="KW-1003">Cell membrane</keyword>
<accession>A0ABN1K823</accession>
<feature type="transmembrane region" description="Helical" evidence="6">
    <location>
        <begin position="373"/>
        <end position="396"/>
    </location>
</feature>
<feature type="transmembrane region" description="Helical" evidence="6">
    <location>
        <begin position="250"/>
        <end position="272"/>
    </location>
</feature>
<feature type="transmembrane region" description="Helical" evidence="6">
    <location>
        <begin position="193"/>
        <end position="211"/>
    </location>
</feature>
<gene>
    <name evidence="7" type="ORF">GCM10009107_37870</name>
</gene>
<comment type="subcellular location">
    <subcellularLocation>
        <location evidence="1">Cell membrane</location>
        <topology evidence="1">Multi-pass membrane protein</topology>
    </subcellularLocation>
</comment>
<dbReference type="PANTHER" id="PTHR23513">
    <property type="entry name" value="INTEGRAL MEMBRANE EFFLUX PROTEIN-RELATED"/>
    <property type="match status" value="1"/>
</dbReference>
<dbReference type="RefSeq" id="WP_141288934.1">
    <property type="nucleotide sequence ID" value="NZ_BAAAEW010000025.1"/>
</dbReference>
<keyword evidence="5 6" id="KW-0472">Membrane</keyword>
<dbReference type="Pfam" id="PF07690">
    <property type="entry name" value="MFS_1"/>
    <property type="match status" value="1"/>
</dbReference>
<protein>
    <submittedName>
        <fullName evidence="7">MFS transporter</fullName>
    </submittedName>
</protein>
<feature type="transmembrane region" description="Helical" evidence="6">
    <location>
        <begin position="339"/>
        <end position="361"/>
    </location>
</feature>
<evidence type="ECO:0000256" key="1">
    <source>
        <dbReference type="ARBA" id="ARBA00004651"/>
    </source>
</evidence>
<feature type="transmembrane region" description="Helical" evidence="6">
    <location>
        <begin position="402"/>
        <end position="422"/>
    </location>
</feature>
<evidence type="ECO:0000313" key="8">
    <source>
        <dbReference type="Proteomes" id="UP001500279"/>
    </source>
</evidence>
<dbReference type="InterPro" id="IPR011701">
    <property type="entry name" value="MFS"/>
</dbReference>
<dbReference type="EMBL" id="BAAAEW010000025">
    <property type="protein sequence ID" value="GAA0757893.1"/>
    <property type="molecule type" value="Genomic_DNA"/>
</dbReference>
<organism evidence="7 8">
    <name type="scientific">Ideonella azotifigens</name>
    <dbReference type="NCBI Taxonomy" id="513160"/>
    <lineage>
        <taxon>Bacteria</taxon>
        <taxon>Pseudomonadati</taxon>
        <taxon>Pseudomonadota</taxon>
        <taxon>Betaproteobacteria</taxon>
        <taxon>Burkholderiales</taxon>
        <taxon>Sphaerotilaceae</taxon>
        <taxon>Ideonella</taxon>
    </lineage>
</organism>
<feature type="transmembrane region" description="Helical" evidence="6">
    <location>
        <begin position="278"/>
        <end position="300"/>
    </location>
</feature>
<feature type="transmembrane region" description="Helical" evidence="6">
    <location>
        <begin position="118"/>
        <end position="141"/>
    </location>
</feature>
<feature type="transmembrane region" description="Helical" evidence="6">
    <location>
        <begin position="162"/>
        <end position="181"/>
    </location>
</feature>
<dbReference type="CDD" id="cd06173">
    <property type="entry name" value="MFS_MefA_like"/>
    <property type="match status" value="1"/>
</dbReference>
<keyword evidence="8" id="KW-1185">Reference proteome</keyword>
<sequence length="435" mass="45299">MTSPTLPPSAAPTPRQALLRNHNFRWMLSGGLISMLGDQFTLIGLPWLVLQMTADTRVLGIVLAMLGVPRALFILIGGAFVDRHSPKQVMMVTKYVNTALLGTLAGMVWAGTLNLPCLYALSLGIGLATAFSIPAGTSMLPQVVQREWLQPANSVMLGLRQLTMFAGPLLAGLMIAVLGTGHEAGALTDARGLAAAFALDAFSFAITIWTLRKVHMLGGKPAMPAGASVLGAVADGLKSFWRDVQLRTCLLYWSAVALLISGPVQIALPVLAKEQAQLGAAALGSMMAAHGAGTLLGMGLAGAKPHWRLRSLGLTLLAVDATVGLLFMPMGSITATWQGAGLLLLIGALGGFMQVAVFTWIQRRVPPAMLGRAMSLFMFIFMGLAPVSAAATGWLLRAVPLNALFLGGGGLLVAVVGVALLATPMRNVNDGPAAG</sequence>
<keyword evidence="4 6" id="KW-1133">Transmembrane helix</keyword>
<dbReference type="SUPFAM" id="SSF103473">
    <property type="entry name" value="MFS general substrate transporter"/>
    <property type="match status" value="1"/>
</dbReference>
<evidence type="ECO:0000313" key="7">
    <source>
        <dbReference type="EMBL" id="GAA0757893.1"/>
    </source>
</evidence>
<comment type="caution">
    <text evidence="7">The sequence shown here is derived from an EMBL/GenBank/DDBJ whole genome shotgun (WGS) entry which is preliminary data.</text>
</comment>
<feature type="transmembrane region" description="Helical" evidence="6">
    <location>
        <begin position="92"/>
        <end position="112"/>
    </location>
</feature>
<dbReference type="InterPro" id="IPR036259">
    <property type="entry name" value="MFS_trans_sf"/>
</dbReference>
<dbReference type="PANTHER" id="PTHR23513:SF6">
    <property type="entry name" value="MAJOR FACILITATOR SUPERFAMILY ASSOCIATED DOMAIN-CONTAINING PROTEIN"/>
    <property type="match status" value="1"/>
</dbReference>
<evidence type="ECO:0000256" key="5">
    <source>
        <dbReference type="ARBA" id="ARBA00023136"/>
    </source>
</evidence>
<keyword evidence="3 6" id="KW-0812">Transmembrane</keyword>
<name>A0ABN1K823_9BURK</name>
<feature type="transmembrane region" description="Helical" evidence="6">
    <location>
        <begin position="312"/>
        <end position="333"/>
    </location>
</feature>
<reference evidence="7 8" key="1">
    <citation type="journal article" date="2019" name="Int. J. Syst. Evol. Microbiol.">
        <title>The Global Catalogue of Microorganisms (GCM) 10K type strain sequencing project: providing services to taxonomists for standard genome sequencing and annotation.</title>
        <authorList>
            <consortium name="The Broad Institute Genomics Platform"/>
            <consortium name="The Broad Institute Genome Sequencing Center for Infectious Disease"/>
            <person name="Wu L."/>
            <person name="Ma J."/>
        </authorList>
    </citation>
    <scope>NUCLEOTIDE SEQUENCE [LARGE SCALE GENOMIC DNA]</scope>
    <source>
        <strain evidence="7 8">JCM 15503</strain>
    </source>
</reference>
<feature type="transmembrane region" description="Helical" evidence="6">
    <location>
        <begin position="61"/>
        <end position="80"/>
    </location>
</feature>
<evidence type="ECO:0000256" key="3">
    <source>
        <dbReference type="ARBA" id="ARBA00022692"/>
    </source>
</evidence>
<feature type="transmembrane region" description="Helical" evidence="6">
    <location>
        <begin position="26"/>
        <end position="49"/>
    </location>
</feature>
<proteinExistence type="predicted"/>
<evidence type="ECO:0000256" key="2">
    <source>
        <dbReference type="ARBA" id="ARBA00022475"/>
    </source>
</evidence>
<evidence type="ECO:0000256" key="4">
    <source>
        <dbReference type="ARBA" id="ARBA00022989"/>
    </source>
</evidence>
<dbReference type="Proteomes" id="UP001500279">
    <property type="component" value="Unassembled WGS sequence"/>
</dbReference>